<protein>
    <submittedName>
        <fullName evidence="1">Uncharacterized protein</fullName>
    </submittedName>
</protein>
<proteinExistence type="predicted"/>
<dbReference type="RefSeq" id="XP_056792384.1">
    <property type="nucleotide sequence ID" value="XM_056932425.1"/>
</dbReference>
<accession>A0A9W9XFD9</accession>
<dbReference type="EMBL" id="JAPWDQ010000003">
    <property type="protein sequence ID" value="KAJ5491255.1"/>
    <property type="molecule type" value="Genomic_DNA"/>
</dbReference>
<name>A0A9W9XFD9_9EURO</name>
<keyword evidence="2" id="KW-1185">Reference proteome</keyword>
<reference evidence="1" key="1">
    <citation type="submission" date="2022-12" db="EMBL/GenBank/DDBJ databases">
        <authorList>
            <person name="Petersen C."/>
        </authorList>
    </citation>
    <scope>NUCLEOTIDE SEQUENCE</scope>
    <source>
        <strain evidence="1">IBT 30728</strain>
    </source>
</reference>
<organism evidence="1 2">
    <name type="scientific">Penicillium diatomitis</name>
    <dbReference type="NCBI Taxonomy" id="2819901"/>
    <lineage>
        <taxon>Eukaryota</taxon>
        <taxon>Fungi</taxon>
        <taxon>Dikarya</taxon>
        <taxon>Ascomycota</taxon>
        <taxon>Pezizomycotina</taxon>
        <taxon>Eurotiomycetes</taxon>
        <taxon>Eurotiomycetidae</taxon>
        <taxon>Eurotiales</taxon>
        <taxon>Aspergillaceae</taxon>
        <taxon>Penicillium</taxon>
    </lineage>
</organism>
<evidence type="ECO:0000313" key="1">
    <source>
        <dbReference type="EMBL" id="KAJ5491255.1"/>
    </source>
</evidence>
<dbReference type="AlphaFoldDB" id="A0A9W9XFD9"/>
<sequence length="191" mass="21724">MSFTEKKAINRSIGRRLVIYNLRKYLGKEKGLDEHDITNKVRLKFVSLCLAVAEAYEHPPTDIRTAIYTFYRNNVNKVTAGSIHDPACSELQALAATSVMAIRCGVAMKDLCSAFSSMSPRLVGYTEARTPSVKNFRAIQPKLTEHGREYVYANRGRATYDLETLKEIVRLIENMYVNLYAHKMRITKLVV</sequence>
<evidence type="ECO:0000313" key="2">
    <source>
        <dbReference type="Proteomes" id="UP001148312"/>
    </source>
</evidence>
<dbReference type="GeneID" id="81622674"/>
<comment type="caution">
    <text evidence="1">The sequence shown here is derived from an EMBL/GenBank/DDBJ whole genome shotgun (WGS) entry which is preliminary data.</text>
</comment>
<reference evidence="1" key="2">
    <citation type="journal article" date="2023" name="IMA Fungus">
        <title>Comparative genomic study of the Penicillium genus elucidates a diverse pangenome and 15 lateral gene transfer events.</title>
        <authorList>
            <person name="Petersen C."/>
            <person name="Sorensen T."/>
            <person name="Nielsen M.R."/>
            <person name="Sondergaard T.E."/>
            <person name="Sorensen J.L."/>
            <person name="Fitzpatrick D.A."/>
            <person name="Frisvad J.C."/>
            <person name="Nielsen K.L."/>
        </authorList>
    </citation>
    <scope>NUCLEOTIDE SEQUENCE</scope>
    <source>
        <strain evidence="1">IBT 30728</strain>
    </source>
</reference>
<dbReference type="Proteomes" id="UP001148312">
    <property type="component" value="Unassembled WGS sequence"/>
</dbReference>
<gene>
    <name evidence="1" type="ORF">N7539_002822</name>
</gene>